<sequence length="118" mass="13413">MSTNQFNTHDNSSTVAQTQNLVNANSGDRVYVYRDGDELAVENAIQTAEFHLDDMVCIYQGQMDVFHQVFEGAGQILEFWWTPEGFSMVIHDGLERHQIQFIVNPDSDSTRQRAGDTL</sequence>
<dbReference type="KEGG" id="hrr:HZS55_12930"/>
<dbReference type="AlphaFoldDB" id="A0A7D5TM98"/>
<dbReference type="GeneID" id="56078783"/>
<proteinExistence type="predicted"/>
<dbReference type="EMBL" id="CP058910">
    <property type="protein sequence ID" value="QLH78152.1"/>
    <property type="molecule type" value="Genomic_DNA"/>
</dbReference>
<accession>A0A7D5TM98</accession>
<name>A0A7D5TM98_9EURY</name>
<dbReference type="OrthoDB" id="378837at2157"/>
<dbReference type="Proteomes" id="UP000509667">
    <property type="component" value="Chromosome"/>
</dbReference>
<gene>
    <name evidence="1" type="ORF">HZS55_12930</name>
</gene>
<protein>
    <submittedName>
        <fullName evidence="1">Uncharacterized protein</fullName>
    </submittedName>
</protein>
<evidence type="ECO:0000313" key="2">
    <source>
        <dbReference type="Proteomes" id="UP000509667"/>
    </source>
</evidence>
<organism evidence="1 2">
    <name type="scientific">Halosimplex rubrum</name>
    <dbReference type="NCBI Taxonomy" id="869889"/>
    <lineage>
        <taxon>Archaea</taxon>
        <taxon>Methanobacteriati</taxon>
        <taxon>Methanobacteriota</taxon>
        <taxon>Stenosarchaea group</taxon>
        <taxon>Halobacteria</taxon>
        <taxon>Halobacteriales</taxon>
        <taxon>Haloarculaceae</taxon>
        <taxon>Halosimplex</taxon>
    </lineage>
</organism>
<dbReference type="RefSeq" id="WP_179908074.1">
    <property type="nucleotide sequence ID" value="NZ_CP058910.1"/>
</dbReference>
<keyword evidence="2" id="KW-1185">Reference proteome</keyword>
<evidence type="ECO:0000313" key="1">
    <source>
        <dbReference type="EMBL" id="QLH78152.1"/>
    </source>
</evidence>
<reference evidence="1 2" key="1">
    <citation type="submission" date="2020-07" db="EMBL/GenBank/DDBJ databases">
        <title>Halosimplex pelagicum sp. nov. and Halosimplex rubrum sp. nov., isolated from salted brown alga Laminaria, and emended description of the genus Halosimplex.</title>
        <authorList>
            <person name="Cui H."/>
        </authorList>
    </citation>
    <scope>NUCLEOTIDE SEQUENCE [LARGE SCALE GENOMIC DNA]</scope>
    <source>
        <strain evidence="1 2">R27</strain>
    </source>
</reference>